<reference evidence="4" key="1">
    <citation type="submission" date="2025-08" db="UniProtKB">
        <authorList>
            <consortium name="Ensembl"/>
        </authorList>
    </citation>
    <scope>IDENTIFICATION</scope>
</reference>
<keyword evidence="2" id="KW-0175">Coiled coil</keyword>
<dbReference type="InterPro" id="IPR013087">
    <property type="entry name" value="Znf_C2H2_type"/>
</dbReference>
<accession>A0A8B9JRC3</accession>
<dbReference type="InterPro" id="IPR036236">
    <property type="entry name" value="Znf_C2H2_sf"/>
</dbReference>
<dbReference type="PROSITE" id="PS00028">
    <property type="entry name" value="ZINC_FINGER_C2H2_1"/>
    <property type="match status" value="1"/>
</dbReference>
<feature type="coiled-coil region" evidence="2">
    <location>
        <begin position="30"/>
        <end position="57"/>
    </location>
</feature>
<dbReference type="FunFam" id="3.30.160.60:FF:000182">
    <property type="entry name" value="zinc finger protein 366"/>
    <property type="match status" value="1"/>
</dbReference>
<evidence type="ECO:0000313" key="5">
    <source>
        <dbReference type="Proteomes" id="UP000694621"/>
    </source>
</evidence>
<name>A0A8B9JRC3_ASTMX</name>
<keyword evidence="1" id="KW-0863">Zinc-finger</keyword>
<evidence type="ECO:0000256" key="2">
    <source>
        <dbReference type="SAM" id="Coils"/>
    </source>
</evidence>
<protein>
    <submittedName>
        <fullName evidence="4">Uncharacterized LOC103035269</fullName>
    </submittedName>
</protein>
<dbReference type="Proteomes" id="UP000694621">
    <property type="component" value="Unplaced"/>
</dbReference>
<proteinExistence type="predicted"/>
<dbReference type="Pfam" id="PF00096">
    <property type="entry name" value="zf-C2H2"/>
    <property type="match status" value="1"/>
</dbReference>
<dbReference type="PROSITE" id="PS50157">
    <property type="entry name" value="ZINC_FINGER_C2H2_2"/>
    <property type="match status" value="1"/>
</dbReference>
<organism evidence="4 5">
    <name type="scientific">Astyanax mexicanus</name>
    <name type="common">Blind cave fish</name>
    <name type="synonym">Astyanax fasciatus mexicanus</name>
    <dbReference type="NCBI Taxonomy" id="7994"/>
    <lineage>
        <taxon>Eukaryota</taxon>
        <taxon>Metazoa</taxon>
        <taxon>Chordata</taxon>
        <taxon>Craniata</taxon>
        <taxon>Vertebrata</taxon>
        <taxon>Euteleostomi</taxon>
        <taxon>Actinopterygii</taxon>
        <taxon>Neopterygii</taxon>
        <taxon>Teleostei</taxon>
        <taxon>Ostariophysi</taxon>
        <taxon>Characiformes</taxon>
        <taxon>Characoidei</taxon>
        <taxon>Acestrorhamphidae</taxon>
        <taxon>Acestrorhamphinae</taxon>
        <taxon>Astyanax</taxon>
    </lineage>
</organism>
<dbReference type="GO" id="GO:0008270">
    <property type="term" value="F:zinc ion binding"/>
    <property type="evidence" value="ECO:0007669"/>
    <property type="project" value="UniProtKB-KW"/>
</dbReference>
<evidence type="ECO:0000259" key="3">
    <source>
        <dbReference type="PROSITE" id="PS50157"/>
    </source>
</evidence>
<dbReference type="Gene3D" id="3.30.160.60">
    <property type="entry name" value="Classic Zinc Finger"/>
    <property type="match status" value="1"/>
</dbReference>
<keyword evidence="1" id="KW-0862">Zinc</keyword>
<sequence length="284" mass="32683">MTKLQLLHRALNERLMAAVEQVMEMVGGTVLEYEVEMVRARKENEELRRRLRWMEGENPTDWPGNDEPVQNCPSITIEPINVSDLQSLIPDAKLAAAVSIRSADLEIIRPKSTEATISGISNNMGWVSSLSYMEPLDCDPTTKSGKGRSRSRRNMMSYACPDCGKVFGRKQNLNVHMRIHSADKPYAYRSRKACFYGDKKRKRKPHGLFKECVSRLWRTSQTLQRVLDQLQSANQWLLRPARDQRSEQSSMWAADARELLQEKICISAWSVKNSLRKHQSWQCT</sequence>
<evidence type="ECO:0000313" key="4">
    <source>
        <dbReference type="Ensembl" id="ENSAMXP00005025328.1"/>
    </source>
</evidence>
<dbReference type="AlphaFoldDB" id="A0A8B9JRC3"/>
<dbReference type="SMART" id="SM00355">
    <property type="entry name" value="ZnF_C2H2"/>
    <property type="match status" value="1"/>
</dbReference>
<evidence type="ECO:0000256" key="1">
    <source>
        <dbReference type="PROSITE-ProRule" id="PRU00042"/>
    </source>
</evidence>
<feature type="domain" description="C2H2-type" evidence="3">
    <location>
        <begin position="158"/>
        <end position="185"/>
    </location>
</feature>
<dbReference type="SUPFAM" id="SSF57667">
    <property type="entry name" value="beta-beta-alpha zinc fingers"/>
    <property type="match status" value="1"/>
</dbReference>
<dbReference type="Ensembl" id="ENSAMXT00005027917.1">
    <property type="protein sequence ID" value="ENSAMXP00005025328.1"/>
    <property type="gene ID" value="ENSAMXG00005012784.1"/>
</dbReference>
<keyword evidence="1" id="KW-0479">Metal-binding</keyword>